<dbReference type="OrthoDB" id="5480566at2"/>
<dbReference type="EMBL" id="FTOI01000003">
    <property type="protein sequence ID" value="SIS58199.1"/>
    <property type="molecule type" value="Genomic_DNA"/>
</dbReference>
<dbReference type="PANTHER" id="PTHR32060">
    <property type="entry name" value="TAIL-SPECIFIC PROTEASE"/>
    <property type="match status" value="1"/>
</dbReference>
<dbReference type="InterPro" id="IPR005151">
    <property type="entry name" value="Tail-specific_protease"/>
</dbReference>
<organism evidence="2 3">
    <name type="scientific">Kaistella chaponensis</name>
    <dbReference type="NCBI Taxonomy" id="713588"/>
    <lineage>
        <taxon>Bacteria</taxon>
        <taxon>Pseudomonadati</taxon>
        <taxon>Bacteroidota</taxon>
        <taxon>Flavobacteriia</taxon>
        <taxon>Flavobacteriales</taxon>
        <taxon>Weeksellaceae</taxon>
        <taxon>Chryseobacterium group</taxon>
        <taxon>Kaistella</taxon>
    </lineage>
</organism>
<evidence type="ECO:0000259" key="1">
    <source>
        <dbReference type="SMART" id="SM00245"/>
    </source>
</evidence>
<dbReference type="AlphaFoldDB" id="A0A1N7K9E5"/>
<dbReference type="RefSeq" id="WP_076385631.1">
    <property type="nucleotide sequence ID" value="NZ_FTOI01000003.1"/>
</dbReference>
<proteinExistence type="predicted"/>
<dbReference type="PROSITE" id="PS51257">
    <property type="entry name" value="PROKAR_LIPOPROTEIN"/>
    <property type="match status" value="1"/>
</dbReference>
<evidence type="ECO:0000313" key="2">
    <source>
        <dbReference type="EMBL" id="SIS58199.1"/>
    </source>
</evidence>
<dbReference type="GO" id="GO:0006508">
    <property type="term" value="P:proteolysis"/>
    <property type="evidence" value="ECO:0007669"/>
    <property type="project" value="InterPro"/>
</dbReference>
<sequence length="514" mass="59567">MRKIVLFILLAFFSSCISVKKWNEKLEIPIAPEKLKKDVDFAYEKLQKLHPNLYWYISKKELDYKFDSLKTTLNEPLKPNAFYQKLAPIISDIKEGHLRLMPLTKRLTKKEIKNLEYQKGLLSRYNFIIEGDQIFVKDNPDKIPNMNVGTEILKIKDIQAKDLLKKYRPFINSDGENETFQKYILALRWPSYFTAEYGILDSVQLETKYQNEVKNLYLKREKITKEEKQKEETATKKVTKTQKGKTNDYNVVTKSYNRDLQFPTKDSTVAYMKIKTFSGTYSKKFYKESFSTLKNLPAKYLILDVRNNLGGSLYEINNLYSYLVSENFQFIDDIEVTSRNAMFHADYFKGMSPFFTPFAAIAYPFYWVGTALSVKKTDERFLLKNNGIFALKKPKKDHFKGKIYVLINGSSFSAASILPSKLKGENRAFLVGEETGGANDGTVAGRFSTEKLPHSKLQLPIGLMLIKPHINFTNTKKGVTPNVEIIPTLQEVLQKKDVQLDWVMQDIEKEKLLK</sequence>
<dbReference type="SUPFAM" id="SSF52096">
    <property type="entry name" value="ClpP/crotonase"/>
    <property type="match status" value="1"/>
</dbReference>
<dbReference type="SMART" id="SM00245">
    <property type="entry name" value="TSPc"/>
    <property type="match status" value="1"/>
</dbReference>
<dbReference type="PANTHER" id="PTHR32060:SF30">
    <property type="entry name" value="CARBOXY-TERMINAL PROCESSING PROTEASE CTPA"/>
    <property type="match status" value="1"/>
</dbReference>
<dbReference type="Pfam" id="PF03572">
    <property type="entry name" value="Peptidase_S41"/>
    <property type="match status" value="1"/>
</dbReference>
<dbReference type="STRING" id="713588.SAMN05421789_10383"/>
<dbReference type="GO" id="GO:0004175">
    <property type="term" value="F:endopeptidase activity"/>
    <property type="evidence" value="ECO:0007669"/>
    <property type="project" value="TreeGrafter"/>
</dbReference>
<dbReference type="Proteomes" id="UP000185839">
    <property type="component" value="Unassembled WGS sequence"/>
</dbReference>
<keyword evidence="3" id="KW-1185">Reference proteome</keyword>
<feature type="domain" description="Tail specific protease" evidence="1">
    <location>
        <begin position="231"/>
        <end position="486"/>
    </location>
</feature>
<reference evidence="3" key="1">
    <citation type="submission" date="2017-01" db="EMBL/GenBank/DDBJ databases">
        <authorList>
            <person name="Varghese N."/>
            <person name="Submissions S."/>
        </authorList>
    </citation>
    <scope>NUCLEOTIDE SEQUENCE [LARGE SCALE GENOMIC DNA]</scope>
    <source>
        <strain evidence="3">DSM 23145</strain>
    </source>
</reference>
<dbReference type="GO" id="GO:0008236">
    <property type="term" value="F:serine-type peptidase activity"/>
    <property type="evidence" value="ECO:0007669"/>
    <property type="project" value="InterPro"/>
</dbReference>
<dbReference type="GO" id="GO:0007165">
    <property type="term" value="P:signal transduction"/>
    <property type="evidence" value="ECO:0007669"/>
    <property type="project" value="TreeGrafter"/>
</dbReference>
<evidence type="ECO:0000313" key="3">
    <source>
        <dbReference type="Proteomes" id="UP000185839"/>
    </source>
</evidence>
<accession>A0A1N7K9E5</accession>
<gene>
    <name evidence="2" type="ORF">SAMN05421789_10383</name>
</gene>
<protein>
    <submittedName>
        <fullName evidence="2">Peptidase family S41</fullName>
    </submittedName>
</protein>
<dbReference type="GO" id="GO:0030288">
    <property type="term" value="C:outer membrane-bounded periplasmic space"/>
    <property type="evidence" value="ECO:0007669"/>
    <property type="project" value="TreeGrafter"/>
</dbReference>
<dbReference type="CDD" id="cd06567">
    <property type="entry name" value="Peptidase_S41"/>
    <property type="match status" value="1"/>
</dbReference>
<dbReference type="Gene3D" id="3.90.226.10">
    <property type="entry name" value="2-enoyl-CoA Hydratase, Chain A, domain 1"/>
    <property type="match status" value="1"/>
</dbReference>
<dbReference type="InterPro" id="IPR029045">
    <property type="entry name" value="ClpP/crotonase-like_dom_sf"/>
</dbReference>
<name>A0A1N7K9E5_9FLAO</name>